<dbReference type="InterPro" id="IPR054414">
    <property type="entry name" value="Ccdc124/Oxs1_C"/>
</dbReference>
<dbReference type="STRING" id="554065.E1ZLB4"/>
<dbReference type="KEGG" id="cvr:CHLNCDRAFT_137137"/>
<dbReference type="InterPro" id="IPR010422">
    <property type="entry name" value="Ccdc124/Oxs1"/>
</dbReference>
<dbReference type="GO" id="GO:0006366">
    <property type="term" value="P:transcription by RNA polymerase II"/>
    <property type="evidence" value="ECO:0007669"/>
    <property type="project" value="TreeGrafter"/>
</dbReference>
<keyword evidence="2" id="KW-0175">Coiled coil</keyword>
<evidence type="ECO:0000256" key="3">
    <source>
        <dbReference type="SAM" id="MobiDB-lite"/>
    </source>
</evidence>
<organism evidence="6">
    <name type="scientific">Chlorella variabilis</name>
    <name type="common">Green alga</name>
    <dbReference type="NCBI Taxonomy" id="554065"/>
    <lineage>
        <taxon>Eukaryota</taxon>
        <taxon>Viridiplantae</taxon>
        <taxon>Chlorophyta</taxon>
        <taxon>core chlorophytes</taxon>
        <taxon>Trebouxiophyceae</taxon>
        <taxon>Chlorellales</taxon>
        <taxon>Chlorellaceae</taxon>
        <taxon>Chlorella clade</taxon>
        <taxon>Chlorella</taxon>
    </lineage>
</organism>
<comment type="similarity">
    <text evidence="1">Belongs to the CCDC124 family.</text>
</comment>
<dbReference type="PANTHER" id="PTHR21680:SF0">
    <property type="entry name" value="COILED-COIL DOMAIN-CONTAINING PROTEIN 124"/>
    <property type="match status" value="1"/>
</dbReference>
<dbReference type="OMA" id="FEERMMP"/>
<dbReference type="InParanoid" id="E1ZLB4"/>
<evidence type="ECO:0000256" key="2">
    <source>
        <dbReference type="ARBA" id="ARBA00023054"/>
    </source>
</evidence>
<evidence type="ECO:0000313" key="6">
    <source>
        <dbReference type="Proteomes" id="UP000008141"/>
    </source>
</evidence>
<name>E1ZLB4_CHLVA</name>
<dbReference type="Pfam" id="PF06244">
    <property type="entry name" value="Ccdc124"/>
    <property type="match status" value="1"/>
</dbReference>
<dbReference type="OrthoDB" id="76412at2759"/>
<feature type="region of interest" description="Disordered" evidence="3">
    <location>
        <begin position="13"/>
        <end position="121"/>
    </location>
</feature>
<feature type="compositionally biased region" description="Basic and acidic residues" evidence="3">
    <location>
        <begin position="46"/>
        <end position="74"/>
    </location>
</feature>
<dbReference type="RefSeq" id="XP_005845339.1">
    <property type="nucleotide sequence ID" value="XM_005845277.1"/>
</dbReference>
<evidence type="ECO:0000256" key="1">
    <source>
        <dbReference type="ARBA" id="ARBA00008296"/>
    </source>
</evidence>
<feature type="compositionally biased region" description="Low complexity" evidence="3">
    <location>
        <begin position="19"/>
        <end position="30"/>
    </location>
</feature>
<dbReference type="GO" id="GO:0005634">
    <property type="term" value="C:nucleus"/>
    <property type="evidence" value="ECO:0007669"/>
    <property type="project" value="TreeGrafter"/>
</dbReference>
<keyword evidence="6" id="KW-1185">Reference proteome</keyword>
<evidence type="ECO:0000313" key="5">
    <source>
        <dbReference type="EMBL" id="EFN53237.1"/>
    </source>
</evidence>
<dbReference type="Proteomes" id="UP000008141">
    <property type="component" value="Unassembled WGS sequence"/>
</dbReference>
<dbReference type="EMBL" id="GL433852">
    <property type="protein sequence ID" value="EFN53237.1"/>
    <property type="molecule type" value="Genomic_DNA"/>
</dbReference>
<proteinExistence type="inferred from homology"/>
<feature type="compositionally biased region" description="Low complexity" evidence="3">
    <location>
        <begin position="90"/>
        <end position="103"/>
    </location>
</feature>
<feature type="domain" description="Coiled-coil" evidence="4">
    <location>
        <begin position="138"/>
        <end position="218"/>
    </location>
</feature>
<sequence>MGYKGGVNEKVADARAAKKQAAQQAAQKAASAKEDGYWDAHANPKAKRDVKKEEQERQREEAARKKAEAKRLAAEEEAALAAAAKKKSAKPAAPKLTAHQLAQQREREQRQQQQLAAQRGQERVVGEAEYVASIDVENRNREEGVVEARSVDAALEALTLDSPGADRHPEKRAKAAWEAYYAEQLEILKQDKPGLRLMQYKSMIFERWQKDPRNPRNQRVEK</sequence>
<evidence type="ECO:0000259" key="4">
    <source>
        <dbReference type="Pfam" id="PF06244"/>
    </source>
</evidence>
<accession>E1ZLB4</accession>
<dbReference type="GO" id="GO:0003713">
    <property type="term" value="F:transcription coactivator activity"/>
    <property type="evidence" value="ECO:0007669"/>
    <property type="project" value="TreeGrafter"/>
</dbReference>
<reference evidence="5 6" key="1">
    <citation type="journal article" date="2010" name="Plant Cell">
        <title>The Chlorella variabilis NC64A genome reveals adaptation to photosymbiosis, coevolution with viruses, and cryptic sex.</title>
        <authorList>
            <person name="Blanc G."/>
            <person name="Duncan G."/>
            <person name="Agarkova I."/>
            <person name="Borodovsky M."/>
            <person name="Gurnon J."/>
            <person name="Kuo A."/>
            <person name="Lindquist E."/>
            <person name="Lucas S."/>
            <person name="Pangilinan J."/>
            <person name="Polle J."/>
            <person name="Salamov A."/>
            <person name="Terry A."/>
            <person name="Yamada T."/>
            <person name="Dunigan D.D."/>
            <person name="Grigoriev I.V."/>
            <person name="Claverie J.M."/>
            <person name="Van Etten J.L."/>
        </authorList>
    </citation>
    <scope>NUCLEOTIDE SEQUENCE [LARGE SCALE GENOMIC DNA]</scope>
    <source>
        <strain evidence="5 6">NC64A</strain>
    </source>
</reference>
<dbReference type="PANTHER" id="PTHR21680">
    <property type="entry name" value="COILED-COIL DOMAIN-CONTAINING PROTEIN 124"/>
    <property type="match status" value="1"/>
</dbReference>
<dbReference type="AlphaFoldDB" id="E1ZLB4"/>
<protein>
    <recommendedName>
        <fullName evidence="4">Coiled-coil domain-containing protein</fullName>
    </recommendedName>
</protein>
<dbReference type="eggNOG" id="KOG3223">
    <property type="taxonomic scope" value="Eukaryota"/>
</dbReference>
<dbReference type="GeneID" id="17352819"/>
<gene>
    <name evidence="5" type="ORF">CHLNCDRAFT_137137</name>
</gene>